<dbReference type="Gene3D" id="2.40.70.10">
    <property type="entry name" value="Acid Proteases"/>
    <property type="match status" value="1"/>
</dbReference>
<evidence type="ECO:0000313" key="5">
    <source>
        <dbReference type="Proteomes" id="UP001498398"/>
    </source>
</evidence>
<dbReference type="CDD" id="cd05471">
    <property type="entry name" value="pepsin_like"/>
    <property type="match status" value="1"/>
</dbReference>
<dbReference type="Pfam" id="PF00026">
    <property type="entry name" value="Asp"/>
    <property type="match status" value="1"/>
</dbReference>
<evidence type="ECO:0000313" key="4">
    <source>
        <dbReference type="EMBL" id="KAK7472627.1"/>
    </source>
</evidence>
<organism evidence="4 5">
    <name type="scientific">Marasmiellus scandens</name>
    <dbReference type="NCBI Taxonomy" id="2682957"/>
    <lineage>
        <taxon>Eukaryota</taxon>
        <taxon>Fungi</taxon>
        <taxon>Dikarya</taxon>
        <taxon>Basidiomycota</taxon>
        <taxon>Agaricomycotina</taxon>
        <taxon>Agaricomycetes</taxon>
        <taxon>Agaricomycetidae</taxon>
        <taxon>Agaricales</taxon>
        <taxon>Marasmiineae</taxon>
        <taxon>Omphalotaceae</taxon>
        <taxon>Marasmiellus</taxon>
    </lineage>
</organism>
<dbReference type="InterPro" id="IPR021109">
    <property type="entry name" value="Peptidase_aspartic_dom_sf"/>
</dbReference>
<dbReference type="PROSITE" id="PS51767">
    <property type="entry name" value="PEPTIDASE_A1"/>
    <property type="match status" value="1"/>
</dbReference>
<feature type="chain" id="PRO_5046185141" description="Peptidase A1 domain-containing protein" evidence="2">
    <location>
        <begin position="19"/>
        <end position="306"/>
    </location>
</feature>
<sequence>MLHLSSFLIFVALWPLSAHSLYGGYKVPISRRSFQTTQDTPNASIPEFDFETAQKELYTIYKKYRIVPASVAHSDSTPQVNHNVASIDQSTQTLFDKVQEIESSNPKLPALWPLNDGKHTLYYGTIYIGTPPQVFKLNIDTGSADMWVQASGPDMSAEKSYYDPEQSSTYSDPGTDFSVVYEAGQVQGQTAVDNITVAGISVQQQTFGVVTLESEDFDQYPYDGIIGMAFSTVARSGAPTFFENAWRENNFVLPIFSIHLARSQDDSETHWRVGMNGILVSIDDSNAVLPTYNEAVGAQLECDAQV</sequence>
<dbReference type="InterPro" id="IPR034164">
    <property type="entry name" value="Pepsin-like_dom"/>
</dbReference>
<name>A0ABR1K656_9AGAR</name>
<evidence type="ECO:0000256" key="2">
    <source>
        <dbReference type="SAM" id="SignalP"/>
    </source>
</evidence>
<dbReference type="PANTHER" id="PTHR47966:SF51">
    <property type="entry name" value="BETA-SITE APP-CLEAVING ENZYME, ISOFORM A-RELATED"/>
    <property type="match status" value="1"/>
</dbReference>
<feature type="domain" description="Peptidase A1" evidence="3">
    <location>
        <begin position="122"/>
        <end position="306"/>
    </location>
</feature>
<keyword evidence="2" id="KW-0732">Signal</keyword>
<proteinExistence type="inferred from homology"/>
<protein>
    <recommendedName>
        <fullName evidence="3">Peptidase A1 domain-containing protein</fullName>
    </recommendedName>
</protein>
<evidence type="ECO:0000259" key="3">
    <source>
        <dbReference type="PROSITE" id="PS51767"/>
    </source>
</evidence>
<evidence type="ECO:0000256" key="1">
    <source>
        <dbReference type="ARBA" id="ARBA00007447"/>
    </source>
</evidence>
<dbReference type="EMBL" id="JBANRG010000001">
    <property type="protein sequence ID" value="KAK7472627.1"/>
    <property type="molecule type" value="Genomic_DNA"/>
</dbReference>
<dbReference type="SUPFAM" id="SSF50630">
    <property type="entry name" value="Acid proteases"/>
    <property type="match status" value="1"/>
</dbReference>
<comment type="caution">
    <text evidence="4">The sequence shown here is derived from an EMBL/GenBank/DDBJ whole genome shotgun (WGS) entry which is preliminary data.</text>
</comment>
<gene>
    <name evidence="4" type="ORF">VKT23_000740</name>
</gene>
<feature type="signal peptide" evidence="2">
    <location>
        <begin position="1"/>
        <end position="18"/>
    </location>
</feature>
<dbReference type="Proteomes" id="UP001498398">
    <property type="component" value="Unassembled WGS sequence"/>
</dbReference>
<dbReference type="InterPro" id="IPR033121">
    <property type="entry name" value="PEPTIDASE_A1"/>
</dbReference>
<dbReference type="PANTHER" id="PTHR47966">
    <property type="entry name" value="BETA-SITE APP-CLEAVING ENZYME, ISOFORM A-RELATED"/>
    <property type="match status" value="1"/>
</dbReference>
<reference evidence="4 5" key="1">
    <citation type="submission" date="2024-01" db="EMBL/GenBank/DDBJ databases">
        <title>A draft genome for the cacao thread blight pathogen Marasmiellus scandens.</title>
        <authorList>
            <person name="Baruah I.K."/>
            <person name="Leung J."/>
            <person name="Bukari Y."/>
            <person name="Amoako-Attah I."/>
            <person name="Meinhardt L.W."/>
            <person name="Bailey B.A."/>
            <person name="Cohen S.P."/>
        </authorList>
    </citation>
    <scope>NUCLEOTIDE SEQUENCE [LARGE SCALE GENOMIC DNA]</scope>
    <source>
        <strain evidence="4 5">GH-19</strain>
    </source>
</reference>
<accession>A0ABR1K656</accession>
<dbReference type="InterPro" id="IPR001461">
    <property type="entry name" value="Aspartic_peptidase_A1"/>
</dbReference>
<keyword evidence="5" id="KW-1185">Reference proteome</keyword>
<comment type="similarity">
    <text evidence="1">Belongs to the peptidase A1 family.</text>
</comment>